<dbReference type="GO" id="GO:0016020">
    <property type="term" value="C:membrane"/>
    <property type="evidence" value="ECO:0007669"/>
    <property type="project" value="UniProtKB-SubCell"/>
</dbReference>
<feature type="transmembrane region" description="Helical" evidence="6">
    <location>
        <begin position="77"/>
        <end position="101"/>
    </location>
</feature>
<gene>
    <name evidence="8" type="ORF">SAMN05216548_102220</name>
</gene>
<sequence>MAAAGGSNKVIYAALSGNLAIAVVKFGAALFTGSSAMLSEGIHSVIDTGNQGLLLFGTWRAKRPPDRSHPFGYSAEIYFWSFLVAIMIFGVGAGVSFYQGVHRLQNPQPIENTYLNMIVLVVSFFFEGFSWTVAVRELNAKRGKESFLATVKRSKDPSVFTTFFEDSAALLGLVVAFVGIACAHWLGWEWADPVASIVIAVVLAMTAILLAVEIKGLLTGEAALPEVVGVIREIVGSQDGIEEINEVRSLQLGPDNILLAVSADFRDTLSAADVERIIATTEEALRLRFPQIGRVFIEAQSRKDHERFEQWARQKEQGTASA</sequence>
<accession>A0A1H9CQB8</accession>
<keyword evidence="5 6" id="KW-0472">Membrane</keyword>
<evidence type="ECO:0000256" key="5">
    <source>
        <dbReference type="ARBA" id="ARBA00023136"/>
    </source>
</evidence>
<dbReference type="OrthoDB" id="9806522at2"/>
<dbReference type="NCBIfam" id="TIGR01297">
    <property type="entry name" value="CDF"/>
    <property type="match status" value="1"/>
</dbReference>
<feature type="transmembrane region" description="Helical" evidence="6">
    <location>
        <begin position="113"/>
        <end position="134"/>
    </location>
</feature>
<evidence type="ECO:0000259" key="7">
    <source>
        <dbReference type="Pfam" id="PF01545"/>
    </source>
</evidence>
<dbReference type="InterPro" id="IPR002524">
    <property type="entry name" value="Cation_efflux"/>
</dbReference>
<dbReference type="RefSeq" id="WP_092495385.1">
    <property type="nucleotide sequence ID" value="NZ_FOFG01000002.1"/>
</dbReference>
<evidence type="ECO:0000313" key="8">
    <source>
        <dbReference type="EMBL" id="SEQ03369.1"/>
    </source>
</evidence>
<dbReference type="SUPFAM" id="SSF161111">
    <property type="entry name" value="Cation efflux protein transmembrane domain-like"/>
    <property type="match status" value="1"/>
</dbReference>
<dbReference type="Pfam" id="PF01545">
    <property type="entry name" value="Cation_efflux"/>
    <property type="match status" value="1"/>
</dbReference>
<feature type="transmembrane region" description="Helical" evidence="6">
    <location>
        <begin position="194"/>
        <end position="212"/>
    </location>
</feature>
<evidence type="ECO:0000256" key="3">
    <source>
        <dbReference type="ARBA" id="ARBA00022692"/>
    </source>
</evidence>
<dbReference type="GO" id="GO:0008324">
    <property type="term" value="F:monoatomic cation transmembrane transporter activity"/>
    <property type="evidence" value="ECO:0007669"/>
    <property type="project" value="InterPro"/>
</dbReference>
<dbReference type="GO" id="GO:0006829">
    <property type="term" value="P:zinc ion transport"/>
    <property type="evidence" value="ECO:0007669"/>
    <property type="project" value="InterPro"/>
</dbReference>
<keyword evidence="4 6" id="KW-1133">Transmembrane helix</keyword>
<dbReference type="STRING" id="1855383.SAMN05216548_102220"/>
<evidence type="ECO:0000256" key="2">
    <source>
        <dbReference type="ARBA" id="ARBA00022448"/>
    </source>
</evidence>
<reference evidence="8 9" key="1">
    <citation type="submission" date="2016-10" db="EMBL/GenBank/DDBJ databases">
        <authorList>
            <person name="de Groot N.N."/>
        </authorList>
    </citation>
    <scope>NUCLEOTIDE SEQUENCE [LARGE SCALE GENOMIC DNA]</scope>
    <source>
        <strain evidence="8 9">A52C2</strain>
    </source>
</reference>
<dbReference type="InterPro" id="IPR040177">
    <property type="entry name" value="SLC30A9"/>
</dbReference>
<feature type="transmembrane region" description="Helical" evidence="6">
    <location>
        <begin position="168"/>
        <end position="188"/>
    </location>
</feature>
<dbReference type="PANTHER" id="PTHR13414">
    <property type="entry name" value="HUEL-CATION TRANSPORTER"/>
    <property type="match status" value="1"/>
</dbReference>
<dbReference type="InterPro" id="IPR036837">
    <property type="entry name" value="Cation_efflux_CTD_sf"/>
</dbReference>
<dbReference type="EMBL" id="FOFG01000002">
    <property type="protein sequence ID" value="SEQ03369.1"/>
    <property type="molecule type" value="Genomic_DNA"/>
</dbReference>
<proteinExistence type="predicted"/>
<feature type="domain" description="Cation efflux protein transmembrane" evidence="7">
    <location>
        <begin position="12"/>
        <end position="213"/>
    </location>
</feature>
<feature type="transmembrane region" description="Helical" evidence="6">
    <location>
        <begin position="12"/>
        <end position="31"/>
    </location>
</feature>
<dbReference type="AlphaFoldDB" id="A0A1H9CQB8"/>
<dbReference type="Proteomes" id="UP000199647">
    <property type="component" value="Unassembled WGS sequence"/>
</dbReference>
<name>A0A1H9CQB8_9HYPH</name>
<keyword evidence="9" id="KW-1185">Reference proteome</keyword>
<dbReference type="PANTHER" id="PTHR13414:SF9">
    <property type="entry name" value="PROTON-COUPLED ZINC ANTIPORTER SLC30A9, MITOCHONDRIAL"/>
    <property type="match status" value="1"/>
</dbReference>
<dbReference type="InterPro" id="IPR058533">
    <property type="entry name" value="Cation_efflux_TM"/>
</dbReference>
<dbReference type="SUPFAM" id="SSF160240">
    <property type="entry name" value="Cation efflux protein cytoplasmic domain-like"/>
    <property type="match status" value="1"/>
</dbReference>
<dbReference type="Gene3D" id="3.30.70.1350">
    <property type="entry name" value="Cation efflux protein, cytoplasmic domain"/>
    <property type="match status" value="1"/>
</dbReference>
<evidence type="ECO:0000256" key="1">
    <source>
        <dbReference type="ARBA" id="ARBA00004141"/>
    </source>
</evidence>
<organism evidence="8 9">
    <name type="scientific">Faunimonas pinastri</name>
    <dbReference type="NCBI Taxonomy" id="1855383"/>
    <lineage>
        <taxon>Bacteria</taxon>
        <taxon>Pseudomonadati</taxon>
        <taxon>Pseudomonadota</taxon>
        <taxon>Alphaproteobacteria</taxon>
        <taxon>Hyphomicrobiales</taxon>
        <taxon>Afifellaceae</taxon>
        <taxon>Faunimonas</taxon>
    </lineage>
</organism>
<evidence type="ECO:0000256" key="4">
    <source>
        <dbReference type="ARBA" id="ARBA00022989"/>
    </source>
</evidence>
<evidence type="ECO:0000313" key="9">
    <source>
        <dbReference type="Proteomes" id="UP000199647"/>
    </source>
</evidence>
<dbReference type="Gene3D" id="1.20.1510.10">
    <property type="entry name" value="Cation efflux protein transmembrane domain"/>
    <property type="match status" value="1"/>
</dbReference>
<comment type="subcellular location">
    <subcellularLocation>
        <location evidence="1">Membrane</location>
        <topology evidence="1">Multi-pass membrane protein</topology>
    </subcellularLocation>
</comment>
<keyword evidence="3 6" id="KW-0812">Transmembrane</keyword>
<keyword evidence="2" id="KW-0813">Transport</keyword>
<dbReference type="InterPro" id="IPR027469">
    <property type="entry name" value="Cation_efflux_TMD_sf"/>
</dbReference>
<protein>
    <submittedName>
        <fullName evidence="8">Cation diffusion facilitator family transporter</fullName>
    </submittedName>
</protein>
<evidence type="ECO:0000256" key="6">
    <source>
        <dbReference type="SAM" id="Phobius"/>
    </source>
</evidence>